<reference evidence="2" key="1">
    <citation type="journal article" date="2023" name="Front. Plant Sci.">
        <title>Chromosomal-level genome assembly of Melastoma candidum provides insights into trichome evolution.</title>
        <authorList>
            <person name="Zhong Y."/>
            <person name="Wu W."/>
            <person name="Sun C."/>
            <person name="Zou P."/>
            <person name="Liu Y."/>
            <person name="Dai S."/>
            <person name="Zhou R."/>
        </authorList>
    </citation>
    <scope>NUCLEOTIDE SEQUENCE [LARGE SCALE GENOMIC DNA]</scope>
</reference>
<accession>A0ACB9SAX7</accession>
<gene>
    <name evidence="1" type="ORF">MLD38_000725</name>
</gene>
<name>A0ACB9SAX7_9MYRT</name>
<dbReference type="EMBL" id="CM042880">
    <property type="protein sequence ID" value="KAI4388392.1"/>
    <property type="molecule type" value="Genomic_DNA"/>
</dbReference>
<evidence type="ECO:0000313" key="1">
    <source>
        <dbReference type="EMBL" id="KAI4388392.1"/>
    </source>
</evidence>
<proteinExistence type="predicted"/>
<comment type="caution">
    <text evidence="1">The sequence shown here is derived from an EMBL/GenBank/DDBJ whole genome shotgun (WGS) entry which is preliminary data.</text>
</comment>
<sequence>MGYGRFLAREWHPTRCTSASMQPGQVGMLLVGLYLIALGTSGVKAALLSLGTNQFDIKDPKEANQWSSFFNWFLFSLTVGAVIRVTFLVYISTYQGWHWSFGVCTIAVTSPVVFISMGKSLYRINKPKGIPIVRIFQVVVASVRNHDLPFPSMNDQLHGIYDKEAGKHEEILDRTNQFRFLDRAAIMRGTGNGSPSESSGP</sequence>
<evidence type="ECO:0000313" key="2">
    <source>
        <dbReference type="Proteomes" id="UP001057402"/>
    </source>
</evidence>
<keyword evidence="2" id="KW-1185">Reference proteome</keyword>
<organism evidence="1 2">
    <name type="scientific">Melastoma candidum</name>
    <dbReference type="NCBI Taxonomy" id="119954"/>
    <lineage>
        <taxon>Eukaryota</taxon>
        <taxon>Viridiplantae</taxon>
        <taxon>Streptophyta</taxon>
        <taxon>Embryophyta</taxon>
        <taxon>Tracheophyta</taxon>
        <taxon>Spermatophyta</taxon>
        <taxon>Magnoliopsida</taxon>
        <taxon>eudicotyledons</taxon>
        <taxon>Gunneridae</taxon>
        <taxon>Pentapetalae</taxon>
        <taxon>rosids</taxon>
        <taxon>malvids</taxon>
        <taxon>Myrtales</taxon>
        <taxon>Melastomataceae</taxon>
        <taxon>Melastomatoideae</taxon>
        <taxon>Melastomateae</taxon>
        <taxon>Melastoma</taxon>
    </lineage>
</organism>
<protein>
    <submittedName>
        <fullName evidence="1">Uncharacterized protein</fullName>
    </submittedName>
</protein>
<dbReference type="Proteomes" id="UP001057402">
    <property type="component" value="Chromosome 1"/>
</dbReference>